<protein>
    <submittedName>
        <fullName evidence="2">Peptidase S41</fullName>
    </submittedName>
</protein>
<evidence type="ECO:0000313" key="3">
    <source>
        <dbReference type="Proteomes" id="UP000217250"/>
    </source>
</evidence>
<dbReference type="SUPFAM" id="SSF50156">
    <property type="entry name" value="PDZ domain-like"/>
    <property type="match status" value="1"/>
</dbReference>
<dbReference type="Pfam" id="PF17820">
    <property type="entry name" value="PDZ_6"/>
    <property type="match status" value="1"/>
</dbReference>
<evidence type="ECO:0000313" key="2">
    <source>
        <dbReference type="EMBL" id="ATA86087.1"/>
    </source>
</evidence>
<dbReference type="GO" id="GO:0008236">
    <property type="term" value="F:serine-type peptidase activity"/>
    <property type="evidence" value="ECO:0007669"/>
    <property type="project" value="InterPro"/>
</dbReference>
<dbReference type="Proteomes" id="UP000217250">
    <property type="component" value="Chromosome"/>
</dbReference>
<dbReference type="Gene3D" id="3.30.750.170">
    <property type="match status" value="1"/>
</dbReference>
<dbReference type="GO" id="GO:0030288">
    <property type="term" value="C:outer membrane-bounded periplasmic space"/>
    <property type="evidence" value="ECO:0007669"/>
    <property type="project" value="TreeGrafter"/>
</dbReference>
<dbReference type="OrthoDB" id="7168509at2"/>
<dbReference type="InterPro" id="IPR041489">
    <property type="entry name" value="PDZ_6"/>
</dbReference>
<dbReference type="PROSITE" id="PS51257">
    <property type="entry name" value="PROKAR_LIPOPROTEIN"/>
    <property type="match status" value="1"/>
</dbReference>
<proteinExistence type="predicted"/>
<sequence>MTFRTYISILCTLILLSCSKVEPESYYLQKATQKALTEDVNYTVKDFIWRGLNQYYLWQPQQELLSDTRFSPANATNPAYVNFLKSFSSNELLFNSLKYEGDRFSYITDNYEELEEELQGALLSTGMEFGIAQLTDMNNIIIGYVRYVIPNSDAEKQGVKRGDIFLEVDGEKLSTENYQRLLRDNKNKSITFSFYTISDGGFQFSAHKIISQHTLHENPILLHKILQKGDKKIGYLLYNSFLNRYDKELNEVFGTFKSGGVTDLVLDLRYNPGGSVQTAIYLASMIAGTDTQKLFVRQTSNPKMKGRWKSDYAFEDNIAGTPIHSLKLSSVYILTSRQTASASELIINGLKPYLKVIQIGDVTVGKPLASITIKDTKNKDNKWAMQPIVLRSENANGFGAYENGIAPDIFLREQLGRLGVLGDENEPLLAKAIEEITGVPRFTASTRSRRSTRTKELSFKDIDNSRSGAAYYNRMYIPNQNTDE</sequence>
<feature type="domain" description="PDZ" evidence="1">
    <location>
        <begin position="111"/>
        <end position="184"/>
    </location>
</feature>
<dbReference type="GO" id="GO:0004175">
    <property type="term" value="F:endopeptidase activity"/>
    <property type="evidence" value="ECO:0007669"/>
    <property type="project" value="TreeGrafter"/>
</dbReference>
<dbReference type="CDD" id="cd07561">
    <property type="entry name" value="Peptidase_S41_CPP_like"/>
    <property type="match status" value="1"/>
</dbReference>
<dbReference type="InterPro" id="IPR029045">
    <property type="entry name" value="ClpP/crotonase-like_dom_sf"/>
</dbReference>
<dbReference type="RefSeq" id="WP_095909515.1">
    <property type="nucleotide sequence ID" value="NZ_CAUVLU010000010.1"/>
</dbReference>
<dbReference type="EMBL" id="CP022386">
    <property type="protein sequence ID" value="ATA86087.1"/>
    <property type="molecule type" value="Genomic_DNA"/>
</dbReference>
<dbReference type="SUPFAM" id="SSF52096">
    <property type="entry name" value="ClpP/crotonase"/>
    <property type="match status" value="1"/>
</dbReference>
<dbReference type="KEGG" id="cgh:CGC50_02320"/>
<accession>A0A250FQ44</accession>
<dbReference type="AlphaFoldDB" id="A0A250FQ44"/>
<dbReference type="InterPro" id="IPR036034">
    <property type="entry name" value="PDZ_sf"/>
</dbReference>
<dbReference type="PANTHER" id="PTHR32060:SF30">
    <property type="entry name" value="CARBOXY-TERMINAL PROCESSING PROTEASE CTPA"/>
    <property type="match status" value="1"/>
</dbReference>
<dbReference type="Gene3D" id="3.90.226.10">
    <property type="entry name" value="2-enoyl-CoA Hydratase, Chain A, domain 1"/>
    <property type="match status" value="1"/>
</dbReference>
<dbReference type="Pfam" id="PF03572">
    <property type="entry name" value="Peptidase_S41"/>
    <property type="match status" value="1"/>
</dbReference>
<name>A0A250FQ44_9FLAO</name>
<dbReference type="PANTHER" id="PTHR32060">
    <property type="entry name" value="TAIL-SPECIFIC PROTEASE"/>
    <property type="match status" value="1"/>
</dbReference>
<evidence type="ECO:0000259" key="1">
    <source>
        <dbReference type="PROSITE" id="PS50106"/>
    </source>
</evidence>
<organism evidence="2 3">
    <name type="scientific">Capnocytophaga gingivalis</name>
    <dbReference type="NCBI Taxonomy" id="1017"/>
    <lineage>
        <taxon>Bacteria</taxon>
        <taxon>Pseudomonadati</taxon>
        <taxon>Bacteroidota</taxon>
        <taxon>Flavobacteriia</taxon>
        <taxon>Flavobacteriales</taxon>
        <taxon>Flavobacteriaceae</taxon>
        <taxon>Capnocytophaga</taxon>
    </lineage>
</organism>
<dbReference type="PROSITE" id="PS50106">
    <property type="entry name" value="PDZ"/>
    <property type="match status" value="1"/>
</dbReference>
<dbReference type="Gene3D" id="2.30.42.10">
    <property type="match status" value="1"/>
</dbReference>
<dbReference type="InterPro" id="IPR005151">
    <property type="entry name" value="Tail-specific_protease"/>
</dbReference>
<dbReference type="GO" id="GO:0006508">
    <property type="term" value="P:proteolysis"/>
    <property type="evidence" value="ECO:0007669"/>
    <property type="project" value="InterPro"/>
</dbReference>
<dbReference type="SMART" id="SM00245">
    <property type="entry name" value="TSPc"/>
    <property type="match status" value="1"/>
</dbReference>
<reference evidence="3" key="1">
    <citation type="submission" date="2017-06" db="EMBL/GenBank/DDBJ databases">
        <title>Capnocytophaga spp. assemblies.</title>
        <authorList>
            <person name="Gulvik C.A."/>
        </authorList>
    </citation>
    <scope>NUCLEOTIDE SEQUENCE [LARGE SCALE GENOMIC DNA]</scope>
    <source>
        <strain evidence="3">H1496</strain>
    </source>
</reference>
<dbReference type="GeneID" id="84807396"/>
<dbReference type="GO" id="GO:0007165">
    <property type="term" value="P:signal transduction"/>
    <property type="evidence" value="ECO:0007669"/>
    <property type="project" value="TreeGrafter"/>
</dbReference>
<gene>
    <name evidence="2" type="ORF">CGC50_02320</name>
</gene>
<dbReference type="InterPro" id="IPR001478">
    <property type="entry name" value="PDZ"/>
</dbReference>
<dbReference type="Pfam" id="PF18294">
    <property type="entry name" value="Pept_S41_N"/>
    <property type="match status" value="1"/>
</dbReference>
<dbReference type="InterPro" id="IPR041613">
    <property type="entry name" value="Pept_S41_N"/>
</dbReference>